<organism evidence="3 4">
    <name type="scientific">Streptomyces flaveus</name>
    <dbReference type="NCBI Taxonomy" id="66370"/>
    <lineage>
        <taxon>Bacteria</taxon>
        <taxon>Bacillati</taxon>
        <taxon>Actinomycetota</taxon>
        <taxon>Actinomycetes</taxon>
        <taxon>Kitasatosporales</taxon>
        <taxon>Streptomycetaceae</taxon>
        <taxon>Streptomyces</taxon>
        <taxon>Streptomyces aurantiacus group</taxon>
    </lineage>
</organism>
<keyword evidence="4" id="KW-1185">Reference proteome</keyword>
<evidence type="ECO:0000313" key="3">
    <source>
        <dbReference type="EMBL" id="GGK83096.1"/>
    </source>
</evidence>
<proteinExistence type="predicted"/>
<sequence length="227" mass="24752">MDSRMPFTDQDPPAAAALYLSALDHENLYSEAELRHVVSRAYESVGQPAALLDLYRRSVQGAPVTAQGVRARRRSWALQQARHLGLDDGRPMAPPPAWAAWEEPVTATIELSPHRHETSPSDPAAPLTPGRRQTVTLRELRAARRRPARVAASVLGAQMTGVVLANEAPGVMALSLAGPLNIGLTLVLVQLVITGWAVLWYSRYARNTLEPLAGRHNAPLAHLESHR</sequence>
<dbReference type="Pfam" id="PF04341">
    <property type="entry name" value="DUF485"/>
    <property type="match status" value="1"/>
</dbReference>
<keyword evidence="2" id="KW-0472">Membrane</keyword>
<dbReference type="AlphaFoldDB" id="A0A917R0V2"/>
<evidence type="ECO:0000313" key="4">
    <source>
        <dbReference type="Proteomes" id="UP000637788"/>
    </source>
</evidence>
<dbReference type="InterPro" id="IPR007436">
    <property type="entry name" value="DUF485"/>
</dbReference>
<dbReference type="EMBL" id="BMPQ01000013">
    <property type="protein sequence ID" value="GGK83096.1"/>
    <property type="molecule type" value="Genomic_DNA"/>
</dbReference>
<evidence type="ECO:0000256" key="2">
    <source>
        <dbReference type="SAM" id="Phobius"/>
    </source>
</evidence>
<dbReference type="Proteomes" id="UP000637788">
    <property type="component" value="Unassembled WGS sequence"/>
</dbReference>
<feature type="transmembrane region" description="Helical" evidence="2">
    <location>
        <begin position="148"/>
        <end position="168"/>
    </location>
</feature>
<protein>
    <recommendedName>
        <fullName evidence="5">DUF485 domain-containing protein</fullName>
    </recommendedName>
</protein>
<keyword evidence="2" id="KW-0812">Transmembrane</keyword>
<feature type="region of interest" description="Disordered" evidence="1">
    <location>
        <begin position="112"/>
        <end position="132"/>
    </location>
</feature>
<accession>A0A917R0V2</accession>
<feature type="transmembrane region" description="Helical" evidence="2">
    <location>
        <begin position="180"/>
        <end position="201"/>
    </location>
</feature>
<reference evidence="3" key="2">
    <citation type="submission" date="2020-09" db="EMBL/GenBank/DDBJ databases">
        <authorList>
            <person name="Sun Q."/>
            <person name="Ohkuma M."/>
        </authorList>
    </citation>
    <scope>NUCLEOTIDE SEQUENCE</scope>
    <source>
        <strain evidence="3">JCM 3035</strain>
    </source>
</reference>
<keyword evidence="2" id="KW-1133">Transmembrane helix</keyword>
<reference evidence="3" key="1">
    <citation type="journal article" date="2014" name="Int. J. Syst. Evol. Microbiol.">
        <title>Complete genome sequence of Corynebacterium casei LMG S-19264T (=DSM 44701T), isolated from a smear-ripened cheese.</title>
        <authorList>
            <consortium name="US DOE Joint Genome Institute (JGI-PGF)"/>
            <person name="Walter F."/>
            <person name="Albersmeier A."/>
            <person name="Kalinowski J."/>
            <person name="Ruckert C."/>
        </authorList>
    </citation>
    <scope>NUCLEOTIDE SEQUENCE</scope>
    <source>
        <strain evidence="3">JCM 3035</strain>
    </source>
</reference>
<name>A0A917R0V2_9ACTN</name>
<evidence type="ECO:0000256" key="1">
    <source>
        <dbReference type="SAM" id="MobiDB-lite"/>
    </source>
</evidence>
<comment type="caution">
    <text evidence="3">The sequence shown here is derived from an EMBL/GenBank/DDBJ whole genome shotgun (WGS) entry which is preliminary data.</text>
</comment>
<gene>
    <name evidence="3" type="ORF">GCM10010094_50270</name>
</gene>
<evidence type="ECO:0008006" key="5">
    <source>
        <dbReference type="Google" id="ProtNLM"/>
    </source>
</evidence>